<evidence type="ECO:0000313" key="1">
    <source>
        <dbReference type="EMBL" id="KMM63903.1"/>
    </source>
</evidence>
<proteinExistence type="predicted"/>
<reference evidence="2" key="3">
    <citation type="journal article" date="2010" name="Genome Res.">
        <title>Population genomic sequencing of Coccidioides fungi reveals recent hybridization and transposon control.</title>
        <authorList>
            <person name="Neafsey D.E."/>
            <person name="Barker B.M."/>
            <person name="Sharpton T.J."/>
            <person name="Stajich J.E."/>
            <person name="Park D.J."/>
            <person name="Whiston E."/>
            <person name="Hung C.-Y."/>
            <person name="McMahan C."/>
            <person name="White J."/>
            <person name="Sykes S."/>
            <person name="Heiman D."/>
            <person name="Young S."/>
            <person name="Zeng Q."/>
            <person name="Abouelleil A."/>
            <person name="Aftuck L."/>
            <person name="Bessette D."/>
            <person name="Brown A."/>
            <person name="FitzGerald M."/>
            <person name="Lui A."/>
            <person name="Macdonald J.P."/>
            <person name="Priest M."/>
            <person name="Orbach M.J."/>
            <person name="Galgiani J.N."/>
            <person name="Kirkland T.N."/>
            <person name="Cole G.T."/>
            <person name="Birren B.W."/>
            <person name="Henn M.R."/>
            <person name="Taylor J.W."/>
            <person name="Rounsley S.D."/>
        </authorList>
    </citation>
    <scope>NUCLEOTIDE SEQUENCE [LARGE SCALE GENOMIC DNA]</scope>
    <source>
        <strain evidence="2">RMSCC 3488</strain>
    </source>
</reference>
<dbReference type="Proteomes" id="UP000054567">
    <property type="component" value="Unassembled WGS sequence"/>
</dbReference>
<gene>
    <name evidence="1" type="ORF">CPAG_00256</name>
</gene>
<dbReference type="OrthoDB" id="73875at2759"/>
<sequence>MICSGIIHKGPANATTVGLFRQGRLKIQSSRVFYMGFRYYGQEYHLGAKLFPFGTKDQGVSNIRCYGTKCPDWSCKDGYGRVTSRSLEEARLLPNPSRTTINICRWIGNTACADAKCAQYNVALLTNECGDTIPRYHGYRDKTNWHTVRRHLKKGPKCDNSLFEPDSGPCAEPDFVQWSNQKLSCKGLHRPQSRGGKRQYRVKLKGLAHFLSPARPYASRSMFFRSDRHWPYQLFRYYRLRNPHCVFTGVSSDRIDRHNILGTLPIEAETEHLVPLSLHTRFIEVANTGWLRGSRRGSRATRAPPVDSAALKNLYYGANTLRAGLSRVARFSPNLRSPVDRVWEAFGSTTNRENMVMTQRQINAQKQTVFDIQRRCSESQWHRWLRLLIEGDRTITQELLGNLRMVLSVFRYHQIGDVAKRTERTRDMIRDQYKLIGREHRSLRHLADHWSEFYDDYMTEIEEQSRDYLIDRINMTRDALRGLLSRHHVAVRRALNLLEDDVKSGVLLPR</sequence>
<reference evidence="1 2" key="1">
    <citation type="submission" date="2007-06" db="EMBL/GenBank/DDBJ databases">
        <title>The Genome Sequence of Coccidioides posadasii RMSCC_3488.</title>
        <authorList>
            <consortium name="Coccidioides Genome Resources Consortium"/>
            <consortium name="The Broad Institute Genome Sequencing Platform"/>
            <person name="Henn M.R."/>
            <person name="Sykes S."/>
            <person name="Young S."/>
            <person name="Jaffe D."/>
            <person name="Berlin A."/>
            <person name="Alvarez P."/>
            <person name="Butler J."/>
            <person name="Gnerre S."/>
            <person name="Grabherr M."/>
            <person name="Mauceli E."/>
            <person name="Brockman W."/>
            <person name="Kodira C."/>
            <person name="Alvarado L."/>
            <person name="Zeng Q."/>
            <person name="Crawford M."/>
            <person name="Antoine C."/>
            <person name="Devon K."/>
            <person name="Galgiani J."/>
            <person name="Orsborn K."/>
            <person name="Lewis M.L."/>
            <person name="Nusbaum C."/>
            <person name="Galagan J."/>
            <person name="Birren B."/>
        </authorList>
    </citation>
    <scope>NUCLEOTIDE SEQUENCE [LARGE SCALE GENOMIC DNA]</scope>
    <source>
        <strain evidence="1 2">RMSCC 3488</strain>
    </source>
</reference>
<organism evidence="1 2">
    <name type="scientific">Coccidioides posadasii RMSCC 3488</name>
    <dbReference type="NCBI Taxonomy" id="454284"/>
    <lineage>
        <taxon>Eukaryota</taxon>
        <taxon>Fungi</taxon>
        <taxon>Dikarya</taxon>
        <taxon>Ascomycota</taxon>
        <taxon>Pezizomycotina</taxon>
        <taxon>Eurotiomycetes</taxon>
        <taxon>Eurotiomycetidae</taxon>
        <taxon>Onygenales</taxon>
        <taxon>Onygenaceae</taxon>
        <taxon>Coccidioides</taxon>
    </lineage>
</organism>
<reference evidence="2" key="2">
    <citation type="journal article" date="2009" name="Genome Res.">
        <title>Comparative genomic analyses of the human fungal pathogens Coccidioides and their relatives.</title>
        <authorList>
            <person name="Sharpton T.J."/>
            <person name="Stajich J.E."/>
            <person name="Rounsley S.D."/>
            <person name="Gardner M.J."/>
            <person name="Wortman J.R."/>
            <person name="Jordar V.S."/>
            <person name="Maiti R."/>
            <person name="Kodira C.D."/>
            <person name="Neafsey D.E."/>
            <person name="Zeng Q."/>
            <person name="Hung C.-Y."/>
            <person name="McMahan C."/>
            <person name="Muszewska A."/>
            <person name="Grynberg M."/>
            <person name="Mandel M.A."/>
            <person name="Kellner E.M."/>
            <person name="Barker B.M."/>
            <person name="Galgiani J.N."/>
            <person name="Orbach M.J."/>
            <person name="Kirkland T.N."/>
            <person name="Cole G.T."/>
            <person name="Henn M.R."/>
            <person name="Birren B.W."/>
            <person name="Taylor J.W."/>
        </authorList>
    </citation>
    <scope>NUCLEOTIDE SEQUENCE [LARGE SCALE GENOMIC DNA]</scope>
    <source>
        <strain evidence="2">RMSCC 3488</strain>
    </source>
</reference>
<name>A0A0J6F1D6_COCPO</name>
<protein>
    <submittedName>
        <fullName evidence="1">Uncharacterized protein</fullName>
    </submittedName>
</protein>
<accession>A0A0J6F1D6</accession>
<dbReference type="AlphaFoldDB" id="A0A0J6F1D6"/>
<dbReference type="VEuPathDB" id="FungiDB:CPAG_00256"/>
<dbReference type="EMBL" id="DS268109">
    <property type="protein sequence ID" value="KMM63903.1"/>
    <property type="molecule type" value="Genomic_DNA"/>
</dbReference>
<evidence type="ECO:0000313" key="2">
    <source>
        <dbReference type="Proteomes" id="UP000054567"/>
    </source>
</evidence>